<comment type="caution">
    <text evidence="9">The sequence shown here is derived from an EMBL/GenBank/DDBJ whole genome shotgun (WGS) entry which is preliminary data.</text>
</comment>
<name>A0A7C9PI13_9BURK</name>
<dbReference type="AlphaFoldDB" id="A0A7C9PI13"/>
<dbReference type="InterPro" id="IPR003593">
    <property type="entry name" value="AAA+_ATPase"/>
</dbReference>
<dbReference type="InterPro" id="IPR050388">
    <property type="entry name" value="ABC_Ni/Peptide_Import"/>
</dbReference>
<keyword evidence="4" id="KW-1003">Cell membrane</keyword>
<sequence length="467" mass="49110">MTPLLALRGLGVWAGGQALLQDVSLRLAPGGALCVLGQSGSGKSLLVQAVLAQLPAGLRATGEVVVQGRVLDETARRAAWGRQLAVLPQEPVVALNPCLRADSQVAEVHRWVLRRPAAQAWAAARQALQALGLPPAVQSRWPHQLSGGMAQRVALAAALAGGAPLVLADEPTKGLDPQRRDEVVAQLQAVRAAGGAVLVVTHDLTVARALGDQVLVVNGQGVVEQGPADEVLQRPRQAYTRALLAADPSAWAARPAARPPAAAATPLLQAQGLRWAGRGPALHGAAGLDLTVQAGERWALLGPSGVGKTSLGQLLLGLARPDAGQVQRASGLGPQAFQKLYQDPISAFAPQRSLRRSLQALLRLHRLPERALWQGCEALGLSPDLLARWPQAVSGGELQRVALLRVLLLRPALIFADEPTSRLDPLTQQRVLGVLDRELQARGTALLLVTHEPGLARHLTDRALTLG</sequence>
<dbReference type="PANTHER" id="PTHR43297:SF7">
    <property type="entry name" value="D,D-DIPEPTIDE TRANSPORT ATP-BINDING PROTEIN DDPD-RELATED"/>
    <property type="match status" value="1"/>
</dbReference>
<dbReference type="GO" id="GO:0005524">
    <property type="term" value="F:ATP binding"/>
    <property type="evidence" value="ECO:0007669"/>
    <property type="project" value="UniProtKB-KW"/>
</dbReference>
<dbReference type="SUPFAM" id="SSF52540">
    <property type="entry name" value="P-loop containing nucleoside triphosphate hydrolases"/>
    <property type="match status" value="2"/>
</dbReference>
<evidence type="ECO:0000256" key="3">
    <source>
        <dbReference type="ARBA" id="ARBA00022448"/>
    </source>
</evidence>
<dbReference type="PANTHER" id="PTHR43297">
    <property type="entry name" value="OLIGOPEPTIDE TRANSPORT ATP-BINDING PROTEIN APPD"/>
    <property type="match status" value="1"/>
</dbReference>
<keyword evidence="6 9" id="KW-0067">ATP-binding</keyword>
<evidence type="ECO:0000259" key="8">
    <source>
        <dbReference type="PROSITE" id="PS50893"/>
    </source>
</evidence>
<feature type="domain" description="ABC transporter" evidence="8">
    <location>
        <begin position="268"/>
        <end position="467"/>
    </location>
</feature>
<dbReference type="PROSITE" id="PS00211">
    <property type="entry name" value="ABC_TRANSPORTER_1"/>
    <property type="match status" value="2"/>
</dbReference>
<dbReference type="GO" id="GO:0005886">
    <property type="term" value="C:plasma membrane"/>
    <property type="evidence" value="ECO:0007669"/>
    <property type="project" value="UniProtKB-SubCell"/>
</dbReference>
<evidence type="ECO:0000256" key="4">
    <source>
        <dbReference type="ARBA" id="ARBA00022475"/>
    </source>
</evidence>
<dbReference type="SMART" id="SM00382">
    <property type="entry name" value="AAA"/>
    <property type="match status" value="2"/>
</dbReference>
<accession>A0A7C9PI13</accession>
<evidence type="ECO:0000256" key="6">
    <source>
        <dbReference type="ARBA" id="ARBA00022840"/>
    </source>
</evidence>
<dbReference type="RefSeq" id="WP_163458498.1">
    <property type="nucleotide sequence ID" value="NZ_JAAGOH010000019.1"/>
</dbReference>
<dbReference type="PROSITE" id="PS50893">
    <property type="entry name" value="ABC_TRANSPORTER_2"/>
    <property type="match status" value="2"/>
</dbReference>
<evidence type="ECO:0000256" key="7">
    <source>
        <dbReference type="ARBA" id="ARBA00023136"/>
    </source>
</evidence>
<evidence type="ECO:0000256" key="1">
    <source>
        <dbReference type="ARBA" id="ARBA00004417"/>
    </source>
</evidence>
<gene>
    <name evidence="9" type="ORF">G3A44_15205</name>
</gene>
<keyword evidence="3" id="KW-0813">Transport</keyword>
<keyword evidence="10" id="KW-1185">Reference proteome</keyword>
<protein>
    <submittedName>
        <fullName evidence="9">ABC transporter ATP-binding protein</fullName>
    </submittedName>
</protein>
<evidence type="ECO:0000313" key="9">
    <source>
        <dbReference type="EMBL" id="NDY92535.1"/>
    </source>
</evidence>
<proteinExistence type="inferred from homology"/>
<dbReference type="InterPro" id="IPR027417">
    <property type="entry name" value="P-loop_NTPase"/>
</dbReference>
<organism evidence="9 10">
    <name type="scientific">Ideonella livida</name>
    <dbReference type="NCBI Taxonomy" id="2707176"/>
    <lineage>
        <taxon>Bacteria</taxon>
        <taxon>Pseudomonadati</taxon>
        <taxon>Pseudomonadota</taxon>
        <taxon>Betaproteobacteria</taxon>
        <taxon>Burkholderiales</taxon>
        <taxon>Sphaerotilaceae</taxon>
        <taxon>Ideonella</taxon>
    </lineage>
</organism>
<evidence type="ECO:0000313" key="10">
    <source>
        <dbReference type="Proteomes" id="UP000484255"/>
    </source>
</evidence>
<dbReference type="EMBL" id="JAAGOH010000019">
    <property type="protein sequence ID" value="NDY92535.1"/>
    <property type="molecule type" value="Genomic_DNA"/>
</dbReference>
<evidence type="ECO:0000256" key="2">
    <source>
        <dbReference type="ARBA" id="ARBA00005417"/>
    </source>
</evidence>
<comment type="similarity">
    <text evidence="2">Belongs to the ABC transporter superfamily.</text>
</comment>
<dbReference type="Pfam" id="PF00005">
    <property type="entry name" value="ABC_tran"/>
    <property type="match status" value="2"/>
</dbReference>
<keyword evidence="5" id="KW-0547">Nucleotide-binding</keyword>
<feature type="domain" description="ABC transporter" evidence="8">
    <location>
        <begin position="5"/>
        <end position="244"/>
    </location>
</feature>
<evidence type="ECO:0000256" key="5">
    <source>
        <dbReference type="ARBA" id="ARBA00022741"/>
    </source>
</evidence>
<reference evidence="9 10" key="1">
    <citation type="submission" date="2020-02" db="EMBL/GenBank/DDBJ databases">
        <title>Ideonella bacterium strain TBM-1.</title>
        <authorList>
            <person name="Chen W.-M."/>
        </authorList>
    </citation>
    <scope>NUCLEOTIDE SEQUENCE [LARGE SCALE GENOMIC DNA]</scope>
    <source>
        <strain evidence="9 10">TBM-1</strain>
    </source>
</reference>
<dbReference type="InterPro" id="IPR003439">
    <property type="entry name" value="ABC_transporter-like_ATP-bd"/>
</dbReference>
<dbReference type="Gene3D" id="3.40.50.300">
    <property type="entry name" value="P-loop containing nucleotide triphosphate hydrolases"/>
    <property type="match status" value="2"/>
</dbReference>
<comment type="subcellular location">
    <subcellularLocation>
        <location evidence="1">Cell inner membrane</location>
        <topology evidence="1">Peripheral membrane protein</topology>
    </subcellularLocation>
</comment>
<dbReference type="Proteomes" id="UP000484255">
    <property type="component" value="Unassembled WGS sequence"/>
</dbReference>
<keyword evidence="7" id="KW-0472">Membrane</keyword>
<dbReference type="GO" id="GO:0016887">
    <property type="term" value="F:ATP hydrolysis activity"/>
    <property type="evidence" value="ECO:0007669"/>
    <property type="project" value="InterPro"/>
</dbReference>
<dbReference type="InterPro" id="IPR017871">
    <property type="entry name" value="ABC_transporter-like_CS"/>
</dbReference>